<feature type="compositionally biased region" description="Low complexity" evidence="1">
    <location>
        <begin position="61"/>
        <end position="72"/>
    </location>
</feature>
<protein>
    <submittedName>
        <fullName evidence="3">Alpha-1,6-mannosyl-glycoprotein 2-beta-N-acetylglucosaminyltransferase</fullName>
    </submittedName>
</protein>
<dbReference type="WormBase" id="C16D9.4">
    <property type="protein sequence ID" value="CE48313"/>
    <property type="gene ID" value="WBGene00015859"/>
</dbReference>
<dbReference type="STRING" id="6239.C16D9.4.1"/>
<feature type="region of interest" description="Disordered" evidence="1">
    <location>
        <begin position="39"/>
        <end position="76"/>
    </location>
</feature>
<dbReference type="Pfam" id="PF07801">
    <property type="entry name" value="DUF1647"/>
    <property type="match status" value="1"/>
</dbReference>
<dbReference type="OrthoDB" id="10053392at2759"/>
<dbReference type="CTD" id="179206"/>
<dbReference type="eggNOG" id="ENOG502SA4K">
    <property type="taxonomic scope" value="Eukaryota"/>
</dbReference>
<dbReference type="GeneID" id="179206"/>
<reference evidence="3 4" key="1">
    <citation type="journal article" date="1998" name="Science">
        <title>Genome sequence of the nematode C. elegans: a platform for investigating biology.</title>
        <authorList>
            <consortium name="The C. elegans sequencing consortium"/>
            <person name="Sulson J.E."/>
            <person name="Waterston R."/>
        </authorList>
    </citation>
    <scope>NUCLEOTIDE SEQUENCE [LARGE SCALE GENOMIC DNA]</scope>
    <source>
        <strain evidence="3 4">Bristol N2</strain>
    </source>
</reference>
<proteinExistence type="evidence at protein level"/>
<evidence type="ECO:0000256" key="2">
    <source>
        <dbReference type="SAM" id="SignalP"/>
    </source>
</evidence>
<evidence type="ECO:0000313" key="4">
    <source>
        <dbReference type="Proteomes" id="UP000001940"/>
    </source>
</evidence>
<dbReference type="AGR" id="WB:WBGene00015859"/>
<dbReference type="HOGENOM" id="CLU_042099_1_0_1"/>
<dbReference type="KEGG" id="cel:CELE_C16D9.4"/>
<evidence type="ECO:0007829" key="6">
    <source>
        <dbReference type="PeptideAtlas" id="Q22898"/>
    </source>
</evidence>
<feature type="compositionally biased region" description="Polar residues" evidence="1">
    <location>
        <begin position="48"/>
        <end position="60"/>
    </location>
</feature>
<accession>Q22898</accession>
<feature type="chain" id="PRO_5004200442" evidence="2">
    <location>
        <begin position="29"/>
        <end position="384"/>
    </location>
</feature>
<dbReference type="AlphaFoldDB" id="Q22898"/>
<keyword evidence="2" id="KW-0732">Signal</keyword>
<dbReference type="PaxDb" id="6239-C16D9.4"/>
<dbReference type="SMR" id="Q22898"/>
<sequence length="384" mass="44159">MRDKLILVIGVTLAIFLILSHYSEVTDYENIEVHPRNLVKSNEKPQRSSKVINTSSESKPAQSQIAASQRSSPGCDCKSEKSGKHINLCYTDPQNLTSIGKQFDCGHLPILEKLNLVDNPGPFVDFKSTDEISKNIVFVSATSDNHYEQATNSISSVYKMYPNAKFILYSLSLKETCISQLKEKFEKIEVRVFDTSGYPDYTNNWMEYRFKPLIVAEVMKEYEYIWWMDAHISVKTAGLIEAFSKELSENSKKTDTRVQIPIYFFIHSSHSNFATLFKSLLTFFPTNSISLLKDPNRGAQLGANTIFFARTKYTVETVKWWVLCALDQKCMNPPGAQVYCRFPDNDRNTQFANCYRFDQSVLNLLMLNEFQDYKKYHSKLGSYF</sequence>
<dbReference type="InParanoid" id="Q22898"/>
<evidence type="ECO:0000313" key="3">
    <source>
        <dbReference type="EMBL" id="CCD64738.2"/>
    </source>
</evidence>
<keyword evidence="4" id="KW-1185">Reference proteome</keyword>
<name>Q22898_CAEEL</name>
<dbReference type="PeptideAtlas" id="Q22898"/>
<dbReference type="EMBL" id="BX284605">
    <property type="protein sequence ID" value="CCD64738.2"/>
    <property type="molecule type" value="Genomic_DNA"/>
</dbReference>
<dbReference type="InterPro" id="IPR012444">
    <property type="entry name" value="DUF1647"/>
</dbReference>
<organism evidence="3 4">
    <name type="scientific">Caenorhabditis elegans</name>
    <dbReference type="NCBI Taxonomy" id="6239"/>
    <lineage>
        <taxon>Eukaryota</taxon>
        <taxon>Metazoa</taxon>
        <taxon>Ecdysozoa</taxon>
        <taxon>Nematoda</taxon>
        <taxon>Chromadorea</taxon>
        <taxon>Rhabditida</taxon>
        <taxon>Rhabditina</taxon>
        <taxon>Rhabditomorpha</taxon>
        <taxon>Rhabditoidea</taxon>
        <taxon>Rhabditidae</taxon>
        <taxon>Peloderinae</taxon>
        <taxon>Caenorhabditis</taxon>
    </lineage>
</organism>
<dbReference type="UCSC" id="C16D9.4">
    <property type="organism name" value="c. elegans"/>
</dbReference>
<dbReference type="Proteomes" id="UP000001940">
    <property type="component" value="Chromosome V"/>
</dbReference>
<gene>
    <name evidence="3 5" type="ORF">C16D9.4</name>
    <name evidence="3" type="ORF">CELE_C16D9.4</name>
</gene>
<keyword evidence="6" id="KW-1267">Proteomics identification</keyword>
<feature type="signal peptide" evidence="2">
    <location>
        <begin position="1"/>
        <end position="28"/>
    </location>
</feature>
<dbReference type="PANTHER" id="PTHR31389">
    <property type="entry name" value="LD39211P"/>
    <property type="match status" value="1"/>
</dbReference>
<dbReference type="Bgee" id="WBGene00015859">
    <property type="expression patterns" value="Expressed in material anatomical entity and 4 other cell types or tissues"/>
</dbReference>
<dbReference type="FunCoup" id="Q22898">
    <property type="interactions" value="489"/>
</dbReference>
<evidence type="ECO:0000256" key="1">
    <source>
        <dbReference type="SAM" id="MobiDB-lite"/>
    </source>
</evidence>
<evidence type="ECO:0000313" key="5">
    <source>
        <dbReference type="WormBase" id="C16D9.4"/>
    </source>
</evidence>
<dbReference type="OMA" id="TIFFART"/>
<dbReference type="RefSeq" id="NP_505124.2">
    <property type="nucleotide sequence ID" value="NM_072723.6"/>
</dbReference>
<dbReference type="PANTHER" id="PTHR31389:SF7">
    <property type="entry name" value="ALPHA-1,6-MANNOSYL-GLYCOPROTEIN 2-BETA-N-ACETYLGLUCOSAMINYLTRANSFERASE-RELATED"/>
    <property type="match status" value="1"/>
</dbReference>
<dbReference type="PIR" id="T29553">
    <property type="entry name" value="T29553"/>
</dbReference>